<evidence type="ECO:0000313" key="7">
    <source>
        <dbReference type="EMBL" id="ENY69332.1"/>
    </source>
</evidence>
<accession>N9V1S4</accession>
<evidence type="ECO:0000256" key="5">
    <source>
        <dbReference type="ARBA" id="ARBA00023315"/>
    </source>
</evidence>
<sequence length="261" mass="29851">MKLKTRIFWRAIPLLHNLTVLKSKAARNRKMPEYYKQSEKHFYIQKHCSNILKHLNVELQVEGFENIPNGPCFLTPNHSTYLDPLIIVSALWNHGDGSKKSKPATFVARNEVQKKKMIKKIAELIDTFYIDTNKPKDALAILREFGQYVKRNSTCGVIFPEGTRTKDGKLQTFHAGAFLTAQSTYIPLVPVTINNAANALDKNREGKLVVTVKFHPVIRPQQFQTLDKKDFAEWIKSIVASSYIDQTITSSETIKNTFSKR</sequence>
<keyword evidence="3 7" id="KW-0808">Transferase</keyword>
<dbReference type="STRING" id="1188233.MAU_0440"/>
<evidence type="ECO:0000256" key="3">
    <source>
        <dbReference type="ARBA" id="ARBA00022679"/>
    </source>
</evidence>
<dbReference type="SUPFAM" id="SSF69593">
    <property type="entry name" value="Glycerol-3-phosphate (1)-acyltransferase"/>
    <property type="match status" value="1"/>
</dbReference>
<keyword evidence="5 7" id="KW-0012">Acyltransferase</keyword>
<protein>
    <submittedName>
        <fullName evidence="7">1-acyl-SN-glycerol-3-phosphate acyltransferase</fullName>
    </submittedName>
</protein>
<keyword evidence="8" id="KW-1185">Reference proteome</keyword>
<dbReference type="InterPro" id="IPR002123">
    <property type="entry name" value="Plipid/glycerol_acylTrfase"/>
</dbReference>
<reference evidence="7 8" key="1">
    <citation type="journal article" date="2013" name="Genome Announc.">
        <title>Draft Genome Sequences of Mycoplasma auris and Mycoplasma yeatsii, Two Species of the Ear Canal of Caprinae.</title>
        <authorList>
            <person name="Dordet-Frisoni E."/>
            <person name="Baranowski E."/>
            <person name="Barre A."/>
            <person name="Blanchard A."/>
            <person name="Breton M."/>
            <person name="Couture C."/>
            <person name="Dupuy V."/>
            <person name="Gaurivaud P."/>
            <person name="Jacob D."/>
            <person name="Lemaitre C."/>
            <person name="Manso-Silvan L."/>
            <person name="Nikolski M."/>
            <person name="Nouvel L.X."/>
            <person name="Poumarat F."/>
            <person name="Sirand-Pugnet P."/>
            <person name="Thebault P."/>
            <person name="Theil S."/>
            <person name="Thiaucourt F."/>
            <person name="Citti C."/>
            <person name="Tardy F."/>
        </authorList>
    </citation>
    <scope>NUCLEOTIDE SEQUENCE [LARGE SCALE GENOMIC DNA]</scope>
    <source>
        <strain evidence="7 8">15026</strain>
    </source>
</reference>
<keyword evidence="4" id="KW-0443">Lipid metabolism</keyword>
<dbReference type="eggNOG" id="COG0204">
    <property type="taxonomic scope" value="Bacteria"/>
</dbReference>
<dbReference type="PANTHER" id="PTHR10434:SF64">
    <property type="entry name" value="1-ACYL-SN-GLYCEROL-3-PHOSPHATE ACYLTRANSFERASE-RELATED"/>
    <property type="match status" value="1"/>
</dbReference>
<evidence type="ECO:0000259" key="6">
    <source>
        <dbReference type="SMART" id="SM00563"/>
    </source>
</evidence>
<dbReference type="RefSeq" id="WP_004423095.1">
    <property type="nucleotide sequence ID" value="NZ_AORI01000001.1"/>
</dbReference>
<name>N9V1S4_9BACT</name>
<dbReference type="CDD" id="cd07989">
    <property type="entry name" value="LPLAT_AGPAT-like"/>
    <property type="match status" value="1"/>
</dbReference>
<dbReference type="GO" id="GO:0006654">
    <property type="term" value="P:phosphatidic acid biosynthetic process"/>
    <property type="evidence" value="ECO:0007669"/>
    <property type="project" value="TreeGrafter"/>
</dbReference>
<evidence type="ECO:0000256" key="1">
    <source>
        <dbReference type="ARBA" id="ARBA00005189"/>
    </source>
</evidence>
<proteinExistence type="predicted"/>
<dbReference type="PATRIC" id="fig|1188233.3.peg.44"/>
<dbReference type="GO" id="GO:0003841">
    <property type="term" value="F:1-acylglycerol-3-phosphate O-acyltransferase activity"/>
    <property type="evidence" value="ECO:0007669"/>
    <property type="project" value="TreeGrafter"/>
</dbReference>
<dbReference type="SMART" id="SM00563">
    <property type="entry name" value="PlsC"/>
    <property type="match status" value="1"/>
</dbReference>
<dbReference type="EMBL" id="AORI01000001">
    <property type="protein sequence ID" value="ENY69332.1"/>
    <property type="molecule type" value="Genomic_DNA"/>
</dbReference>
<comment type="pathway">
    <text evidence="1">Lipid metabolism.</text>
</comment>
<organism evidence="7 8">
    <name type="scientific">Metamycoplasma auris 15026</name>
    <dbReference type="NCBI Taxonomy" id="1188233"/>
    <lineage>
        <taxon>Bacteria</taxon>
        <taxon>Bacillati</taxon>
        <taxon>Mycoplasmatota</taxon>
        <taxon>Mycoplasmoidales</taxon>
        <taxon>Metamycoplasmataceae</taxon>
        <taxon>Metamycoplasma</taxon>
    </lineage>
</organism>
<gene>
    <name evidence="7" type="primary">plsC</name>
    <name evidence="7" type="ORF">MAU_0440</name>
</gene>
<comment type="caution">
    <text evidence="7">The sequence shown here is derived from an EMBL/GenBank/DDBJ whole genome shotgun (WGS) entry which is preliminary data.</text>
</comment>
<evidence type="ECO:0000313" key="8">
    <source>
        <dbReference type="Proteomes" id="UP000013131"/>
    </source>
</evidence>
<dbReference type="OrthoDB" id="9803035at2"/>
<dbReference type="Proteomes" id="UP000013131">
    <property type="component" value="Unassembled WGS sequence"/>
</dbReference>
<feature type="domain" description="Phospholipid/glycerol acyltransferase" evidence="6">
    <location>
        <begin position="72"/>
        <end position="196"/>
    </location>
</feature>
<dbReference type="PANTHER" id="PTHR10434">
    <property type="entry name" value="1-ACYL-SN-GLYCEROL-3-PHOSPHATE ACYLTRANSFERASE"/>
    <property type="match status" value="1"/>
</dbReference>
<evidence type="ECO:0000256" key="4">
    <source>
        <dbReference type="ARBA" id="ARBA00023098"/>
    </source>
</evidence>
<keyword evidence="2" id="KW-0444">Lipid biosynthesis</keyword>
<dbReference type="Pfam" id="PF01553">
    <property type="entry name" value="Acyltransferase"/>
    <property type="match status" value="1"/>
</dbReference>
<evidence type="ECO:0000256" key="2">
    <source>
        <dbReference type="ARBA" id="ARBA00022516"/>
    </source>
</evidence>
<dbReference type="AlphaFoldDB" id="N9V1S4"/>